<evidence type="ECO:0000313" key="6">
    <source>
        <dbReference type="EMBL" id="MBB3763533.1"/>
    </source>
</evidence>
<dbReference type="GO" id="GO:0009279">
    <property type="term" value="C:cell outer membrane"/>
    <property type="evidence" value="ECO:0007669"/>
    <property type="project" value="UniProtKB-SubCell"/>
</dbReference>
<evidence type="ECO:0000313" key="7">
    <source>
        <dbReference type="Proteomes" id="UP000578569"/>
    </source>
</evidence>
<dbReference type="Pfam" id="PF00691">
    <property type="entry name" value="OmpA"/>
    <property type="match status" value="1"/>
</dbReference>
<gene>
    <name evidence="6" type="ORF">FHS50_000556</name>
</gene>
<protein>
    <submittedName>
        <fullName evidence="6">Outer membrane protein OmpA-like peptidoglycan-associated protein</fullName>
    </submittedName>
</protein>
<comment type="caution">
    <text evidence="6">The sequence shown here is derived from an EMBL/GenBank/DDBJ whole genome shotgun (WGS) entry which is preliminary data.</text>
</comment>
<dbReference type="InterPro" id="IPR006664">
    <property type="entry name" value="OMP_bac"/>
</dbReference>
<dbReference type="AlphaFoldDB" id="A0A839Z1E7"/>
<dbReference type="InterPro" id="IPR006665">
    <property type="entry name" value="OmpA-like"/>
</dbReference>
<dbReference type="EMBL" id="JACICF010000001">
    <property type="protein sequence ID" value="MBB3763533.1"/>
    <property type="molecule type" value="Genomic_DNA"/>
</dbReference>
<dbReference type="Gene3D" id="3.30.1330.60">
    <property type="entry name" value="OmpA-like domain"/>
    <property type="match status" value="1"/>
</dbReference>
<dbReference type="PROSITE" id="PS51123">
    <property type="entry name" value="OMPA_2"/>
    <property type="match status" value="1"/>
</dbReference>
<keyword evidence="3" id="KW-0998">Cell outer membrane</keyword>
<comment type="subcellular location">
    <subcellularLocation>
        <location evidence="1">Cell outer membrane</location>
    </subcellularLocation>
</comment>
<dbReference type="CDD" id="cd07185">
    <property type="entry name" value="OmpA_C-like"/>
    <property type="match status" value="1"/>
</dbReference>
<keyword evidence="2 4" id="KW-0472">Membrane</keyword>
<evidence type="ECO:0000256" key="1">
    <source>
        <dbReference type="ARBA" id="ARBA00004442"/>
    </source>
</evidence>
<dbReference type="PRINTS" id="PR01023">
    <property type="entry name" value="NAFLGMOTY"/>
</dbReference>
<feature type="domain" description="OmpA-like" evidence="5">
    <location>
        <begin position="197"/>
        <end position="316"/>
    </location>
</feature>
<dbReference type="PANTHER" id="PTHR30329:SF21">
    <property type="entry name" value="LIPOPROTEIN YIAD-RELATED"/>
    <property type="match status" value="1"/>
</dbReference>
<name>A0A839Z1E7_9SPHN</name>
<dbReference type="InterPro" id="IPR036737">
    <property type="entry name" value="OmpA-like_sf"/>
</dbReference>
<dbReference type="SUPFAM" id="SSF103088">
    <property type="entry name" value="OmpA-like"/>
    <property type="match status" value="1"/>
</dbReference>
<keyword evidence="7" id="KW-1185">Reference proteome</keyword>
<reference evidence="6 7" key="1">
    <citation type="submission" date="2020-08" db="EMBL/GenBank/DDBJ databases">
        <title>Genomic Encyclopedia of Type Strains, Phase IV (KMG-IV): sequencing the most valuable type-strain genomes for metagenomic binning, comparative biology and taxonomic classification.</title>
        <authorList>
            <person name="Goeker M."/>
        </authorList>
    </citation>
    <scope>NUCLEOTIDE SEQUENCE [LARGE SCALE GENOMIC DNA]</scope>
    <source>
        <strain evidence="6 7">DSM 24194</strain>
    </source>
</reference>
<organism evidence="6 7">
    <name type="scientific">Sphingomicrobium lutaoense</name>
    <dbReference type="NCBI Taxonomy" id="515949"/>
    <lineage>
        <taxon>Bacteria</taxon>
        <taxon>Pseudomonadati</taxon>
        <taxon>Pseudomonadota</taxon>
        <taxon>Alphaproteobacteria</taxon>
        <taxon>Sphingomonadales</taxon>
        <taxon>Sphingomonadaceae</taxon>
        <taxon>Sphingomicrobium</taxon>
    </lineage>
</organism>
<evidence type="ECO:0000256" key="2">
    <source>
        <dbReference type="ARBA" id="ARBA00023136"/>
    </source>
</evidence>
<dbReference type="InterPro" id="IPR050330">
    <property type="entry name" value="Bact_OuterMem_StrucFunc"/>
</dbReference>
<evidence type="ECO:0000256" key="3">
    <source>
        <dbReference type="ARBA" id="ARBA00023237"/>
    </source>
</evidence>
<dbReference type="Proteomes" id="UP000578569">
    <property type="component" value="Unassembled WGS sequence"/>
</dbReference>
<proteinExistence type="predicted"/>
<evidence type="ECO:0000259" key="5">
    <source>
        <dbReference type="PROSITE" id="PS51123"/>
    </source>
</evidence>
<evidence type="ECO:0000256" key="4">
    <source>
        <dbReference type="PROSITE-ProRule" id="PRU00473"/>
    </source>
</evidence>
<dbReference type="PRINTS" id="PR01021">
    <property type="entry name" value="OMPADOMAIN"/>
</dbReference>
<accession>A0A839Z1E7</accession>
<sequence length="326" mass="34390">MNSREAEAAEKSVAYAAERSLEGAKFVNIFNRYKISLLMAAVAIPASAVSAQQTGETDPITVSGQLPETLEGLPEGPELKGFIAARRGGQMQVAGDDGASTVVLVAPSTEIRSSGGFLGLDKDNLAADSLLNGLPVKVETVQWGGGLIATKVKLKEKNLETASMIRNGTAQRFGEHDTAIAENAAATEALRGRFGDIDQYNIKATTDIYFDTGKWAISSEDVSQLCAAAHEASGIDNALLLVVGYTDSVGNEDYNQVLSEKRAGKVVNTLQQKCGWAPYRMLTPTGMSEADPAADNATPQGRAQNRRVAVNILVSKAVDGMEQPGG</sequence>
<dbReference type="PANTHER" id="PTHR30329">
    <property type="entry name" value="STATOR ELEMENT OF FLAGELLAR MOTOR COMPLEX"/>
    <property type="match status" value="1"/>
</dbReference>